<keyword evidence="2" id="KW-1185">Reference proteome</keyword>
<dbReference type="EMBL" id="QGTQ01000035">
    <property type="protein sequence ID" value="PWV92462.1"/>
    <property type="molecule type" value="Genomic_DNA"/>
</dbReference>
<name>A0A2V2YGX6_9BACL</name>
<organism evidence="1 2">
    <name type="scientific">Paenibacillus cellulosilyticus</name>
    <dbReference type="NCBI Taxonomy" id="375489"/>
    <lineage>
        <taxon>Bacteria</taxon>
        <taxon>Bacillati</taxon>
        <taxon>Bacillota</taxon>
        <taxon>Bacilli</taxon>
        <taxon>Bacillales</taxon>
        <taxon>Paenibacillaceae</taxon>
        <taxon>Paenibacillus</taxon>
    </lineage>
</organism>
<gene>
    <name evidence="1" type="ORF">DFQ01_13523</name>
</gene>
<evidence type="ECO:0000313" key="1">
    <source>
        <dbReference type="EMBL" id="PWV92462.1"/>
    </source>
</evidence>
<dbReference type="RefSeq" id="WP_110047049.1">
    <property type="nucleotide sequence ID" value="NZ_CP054613.1"/>
</dbReference>
<evidence type="ECO:0000313" key="2">
    <source>
        <dbReference type="Proteomes" id="UP000246635"/>
    </source>
</evidence>
<comment type="caution">
    <text evidence="1">The sequence shown here is derived from an EMBL/GenBank/DDBJ whole genome shotgun (WGS) entry which is preliminary data.</text>
</comment>
<reference evidence="1 2" key="1">
    <citation type="submission" date="2018-05" db="EMBL/GenBank/DDBJ databases">
        <title>Genomic Encyclopedia of Type Strains, Phase III (KMG-III): the genomes of soil and plant-associated and newly described type strains.</title>
        <authorList>
            <person name="Whitman W."/>
        </authorList>
    </citation>
    <scope>NUCLEOTIDE SEQUENCE [LARGE SCALE GENOMIC DNA]</scope>
    <source>
        <strain evidence="1 2">CECT 5696</strain>
    </source>
</reference>
<dbReference type="AlphaFoldDB" id="A0A2V2YGX6"/>
<sequence length="153" mass="15409">MAIQFLDERLSVHRNNSAGAEPITTTPLFIGDIGLQTLAAAPAGNADLVRVALTGIAGVALGVEQTANITLTIERNGTGTAGTGTVIYTDTLFLGGGSFDTPPISVVAGDFPPANVVEVGQIRYSLFISSDTDTGVTLNGPAVFNGSASAGTS</sequence>
<dbReference type="Proteomes" id="UP000246635">
    <property type="component" value="Unassembled WGS sequence"/>
</dbReference>
<evidence type="ECO:0008006" key="3">
    <source>
        <dbReference type="Google" id="ProtNLM"/>
    </source>
</evidence>
<proteinExistence type="predicted"/>
<dbReference type="OrthoDB" id="2604834at2"/>
<protein>
    <recommendedName>
        <fullName evidence="3">Exosporium-targeted protein</fullName>
    </recommendedName>
</protein>
<accession>A0A2V2YGX6</accession>